<protein>
    <recommendedName>
        <fullName evidence="3">DUF952 domain-containing protein</fullName>
    </recommendedName>
</protein>
<dbReference type="Gene3D" id="3.20.170.20">
    <property type="entry name" value="Protein of unknown function DUF952"/>
    <property type="match status" value="1"/>
</dbReference>
<reference evidence="1 2" key="1">
    <citation type="submission" date="2017-08" db="EMBL/GenBank/DDBJ databases">
        <title>Acidophilic green algal genome provides insights into adaptation to an acidic environment.</title>
        <authorList>
            <person name="Hirooka S."/>
            <person name="Hirose Y."/>
            <person name="Kanesaki Y."/>
            <person name="Higuchi S."/>
            <person name="Fujiwara T."/>
            <person name="Onuma R."/>
            <person name="Era A."/>
            <person name="Ohbayashi R."/>
            <person name="Uzuka A."/>
            <person name="Nozaki H."/>
            <person name="Yoshikawa H."/>
            <person name="Miyagishima S.Y."/>
        </authorList>
    </citation>
    <scope>NUCLEOTIDE SEQUENCE [LARGE SCALE GENOMIC DNA]</scope>
    <source>
        <strain evidence="1 2">NIES-2499</strain>
    </source>
</reference>
<name>A0A250WWP6_9CHLO</name>
<comment type="caution">
    <text evidence="1">The sequence shown here is derived from an EMBL/GenBank/DDBJ whole genome shotgun (WGS) entry which is preliminary data.</text>
</comment>
<keyword evidence="2" id="KW-1185">Reference proteome</keyword>
<dbReference type="SUPFAM" id="SSF56399">
    <property type="entry name" value="ADP-ribosylation"/>
    <property type="match status" value="1"/>
</dbReference>
<dbReference type="PANTHER" id="PTHR34129">
    <property type="entry name" value="BLR1139 PROTEIN"/>
    <property type="match status" value="1"/>
</dbReference>
<dbReference type="OrthoDB" id="3335358at2759"/>
<dbReference type="InterPro" id="IPR009297">
    <property type="entry name" value="DUF952"/>
</dbReference>
<sequence>MTNDLYHLVQRSVWQAVKEAGVEYYPSTYQQDGFIHLTKDPQFLLGIGNHFYKAVQGEYLLLVLDAEKLKAKVIFEPAAPVGNISSAGLPLVTEETCRNGVHEPPSPAAENTVSEPAVLFPHLYGTIDYEAVKHELTVVRDEAGSFLRIDGLESSR</sequence>
<proteinExistence type="predicted"/>
<dbReference type="Proteomes" id="UP000232323">
    <property type="component" value="Unassembled WGS sequence"/>
</dbReference>
<evidence type="ECO:0000313" key="1">
    <source>
        <dbReference type="EMBL" id="GAX75273.1"/>
    </source>
</evidence>
<dbReference type="PANTHER" id="PTHR34129:SF1">
    <property type="entry name" value="DUF952 DOMAIN-CONTAINING PROTEIN"/>
    <property type="match status" value="1"/>
</dbReference>
<dbReference type="Pfam" id="PF06108">
    <property type="entry name" value="DUF952"/>
    <property type="match status" value="1"/>
</dbReference>
<dbReference type="AlphaFoldDB" id="A0A250WWP6"/>
<dbReference type="EMBL" id="BEGY01000011">
    <property type="protein sequence ID" value="GAX75273.1"/>
    <property type="molecule type" value="Genomic_DNA"/>
</dbReference>
<evidence type="ECO:0008006" key="3">
    <source>
        <dbReference type="Google" id="ProtNLM"/>
    </source>
</evidence>
<organism evidence="1 2">
    <name type="scientific">Chlamydomonas eustigma</name>
    <dbReference type="NCBI Taxonomy" id="1157962"/>
    <lineage>
        <taxon>Eukaryota</taxon>
        <taxon>Viridiplantae</taxon>
        <taxon>Chlorophyta</taxon>
        <taxon>core chlorophytes</taxon>
        <taxon>Chlorophyceae</taxon>
        <taxon>CS clade</taxon>
        <taxon>Chlamydomonadales</taxon>
        <taxon>Chlamydomonadaceae</taxon>
        <taxon>Chlamydomonas</taxon>
    </lineage>
</organism>
<evidence type="ECO:0000313" key="2">
    <source>
        <dbReference type="Proteomes" id="UP000232323"/>
    </source>
</evidence>
<accession>A0A250WWP6</accession>
<gene>
    <name evidence="1" type="ORF">CEUSTIGMA_g2718.t1</name>
</gene>